<dbReference type="InterPro" id="IPR018129">
    <property type="entry name" value="PEP_COase_Lys_AS"/>
</dbReference>
<keyword evidence="13" id="KW-0670">Pyruvate</keyword>
<dbReference type="InterPro" id="IPR015813">
    <property type="entry name" value="Pyrv/PenolPyrv_kinase-like_dom"/>
</dbReference>
<evidence type="ECO:0000256" key="7">
    <source>
        <dbReference type="ARBA" id="ARBA00023239"/>
    </source>
</evidence>
<evidence type="ECO:0000313" key="13">
    <source>
        <dbReference type="EMBL" id="ADW67468.1"/>
    </source>
</evidence>
<dbReference type="GO" id="GO:0000287">
    <property type="term" value="F:magnesium ion binding"/>
    <property type="evidence" value="ECO:0007669"/>
    <property type="project" value="UniProtKB-UniRule"/>
</dbReference>
<gene>
    <name evidence="10" type="primary">ppc</name>
    <name evidence="13" type="ordered locus">AciX9_0396</name>
</gene>
<dbReference type="SUPFAM" id="SSF51621">
    <property type="entry name" value="Phosphoenolpyruvate/pyruvate domain"/>
    <property type="match status" value="1"/>
</dbReference>
<dbReference type="EC" id="4.1.1.31" evidence="4 10"/>
<keyword evidence="7 10" id="KW-0456">Lyase</keyword>
<dbReference type="GO" id="GO:0015977">
    <property type="term" value="P:carbon fixation"/>
    <property type="evidence" value="ECO:0007669"/>
    <property type="project" value="UniProtKB-UniRule"/>
</dbReference>
<protein>
    <recommendedName>
        <fullName evidence="5 10">Phosphoenolpyruvate carboxylase</fullName>
        <shortName evidence="10">PEPC</shortName>
        <shortName evidence="10">PEPCase</shortName>
        <ecNumber evidence="4 10">4.1.1.31</ecNumber>
    </recommendedName>
</protein>
<comment type="subunit">
    <text evidence="10">Homotetramer.</text>
</comment>
<dbReference type="HAMAP" id="MF_00595">
    <property type="entry name" value="PEPcase_type1"/>
    <property type="match status" value="1"/>
</dbReference>
<dbReference type="InterPro" id="IPR033129">
    <property type="entry name" value="PEPCASE_His_AS"/>
</dbReference>
<feature type="active site" evidence="10 12">
    <location>
        <position position="581"/>
    </location>
</feature>
<dbReference type="PANTHER" id="PTHR30523">
    <property type="entry name" value="PHOSPHOENOLPYRUVATE CARBOXYLASE"/>
    <property type="match status" value="1"/>
</dbReference>
<dbReference type="Pfam" id="PF00311">
    <property type="entry name" value="PEPcase"/>
    <property type="match status" value="2"/>
</dbReference>
<name>E8WXD5_GRATM</name>
<evidence type="ECO:0000256" key="12">
    <source>
        <dbReference type="PROSITE-ProRule" id="PRU10112"/>
    </source>
</evidence>
<evidence type="ECO:0000256" key="5">
    <source>
        <dbReference type="ARBA" id="ARBA00022419"/>
    </source>
</evidence>
<dbReference type="PANTHER" id="PTHR30523:SF6">
    <property type="entry name" value="PHOSPHOENOLPYRUVATE CARBOXYLASE"/>
    <property type="match status" value="1"/>
</dbReference>
<dbReference type="HOGENOM" id="CLU_006557_2_0_0"/>
<organism evidence="14">
    <name type="scientific">Granulicella tundricola (strain ATCC BAA-1859 / DSM 23138 / MP5ACTX9)</name>
    <dbReference type="NCBI Taxonomy" id="1198114"/>
    <lineage>
        <taxon>Bacteria</taxon>
        <taxon>Pseudomonadati</taxon>
        <taxon>Acidobacteriota</taxon>
        <taxon>Terriglobia</taxon>
        <taxon>Terriglobales</taxon>
        <taxon>Acidobacteriaceae</taxon>
        <taxon>Granulicella</taxon>
    </lineage>
</organism>
<dbReference type="PaxDb" id="1198114-AciX9_0396"/>
<evidence type="ECO:0000256" key="3">
    <source>
        <dbReference type="ARBA" id="ARBA00008346"/>
    </source>
</evidence>
<dbReference type="GO" id="GO:0006107">
    <property type="term" value="P:oxaloacetate metabolic process"/>
    <property type="evidence" value="ECO:0007669"/>
    <property type="project" value="UniProtKB-UniRule"/>
</dbReference>
<evidence type="ECO:0000256" key="10">
    <source>
        <dbReference type="HAMAP-Rule" id="MF_00595"/>
    </source>
</evidence>
<reference evidence="14" key="1">
    <citation type="submission" date="2011-01" db="EMBL/GenBank/DDBJ databases">
        <title>Complete sequence of chromosome of Acidobacterium sp. MP5ACTX9.</title>
        <authorList>
            <consortium name="US DOE Joint Genome Institute"/>
            <person name="Lucas S."/>
            <person name="Copeland A."/>
            <person name="Lapidus A."/>
            <person name="Cheng J.-F."/>
            <person name="Goodwin L."/>
            <person name="Pitluck S."/>
            <person name="Teshima H."/>
            <person name="Detter J.C."/>
            <person name="Han C."/>
            <person name="Tapia R."/>
            <person name="Land M."/>
            <person name="Hauser L."/>
            <person name="Kyrpides N."/>
            <person name="Ivanova N."/>
            <person name="Ovchinnikova G."/>
            <person name="Pagani I."/>
            <person name="Rawat S.R."/>
            <person name="Mannisto M."/>
            <person name="Haggblom M.M."/>
            <person name="Woyke T."/>
        </authorList>
    </citation>
    <scope>NUCLEOTIDE SEQUENCE [LARGE SCALE GENOMIC DNA]</scope>
    <source>
        <strain evidence="14">MP5ACTX9</strain>
    </source>
</reference>
<keyword evidence="14" id="KW-1185">Reference proteome</keyword>
<proteinExistence type="inferred from homology"/>
<dbReference type="InterPro" id="IPR022805">
    <property type="entry name" value="PEP_COase_bac/pln-type"/>
</dbReference>
<dbReference type="PROSITE" id="PS00781">
    <property type="entry name" value="PEPCASE_1"/>
    <property type="match status" value="1"/>
</dbReference>
<dbReference type="PROSITE" id="PS00393">
    <property type="entry name" value="PEPCASE_2"/>
    <property type="match status" value="1"/>
</dbReference>
<feature type="active site" evidence="10 11">
    <location>
        <position position="164"/>
    </location>
</feature>
<evidence type="ECO:0000256" key="4">
    <source>
        <dbReference type="ARBA" id="ARBA00012305"/>
    </source>
</evidence>
<dbReference type="OrthoDB" id="9768133at2"/>
<dbReference type="eggNOG" id="COG2352">
    <property type="taxonomic scope" value="Bacteria"/>
</dbReference>
<dbReference type="InterPro" id="IPR021135">
    <property type="entry name" value="PEP_COase"/>
</dbReference>
<dbReference type="RefSeq" id="WP_013578796.1">
    <property type="nucleotide sequence ID" value="NC_015064.1"/>
</dbReference>
<evidence type="ECO:0000256" key="1">
    <source>
        <dbReference type="ARBA" id="ARBA00001946"/>
    </source>
</evidence>
<evidence type="ECO:0000256" key="6">
    <source>
        <dbReference type="ARBA" id="ARBA00022842"/>
    </source>
</evidence>
<evidence type="ECO:0000313" key="14">
    <source>
        <dbReference type="Proteomes" id="UP000000343"/>
    </source>
</evidence>
<dbReference type="STRING" id="1198114.AciX9_0396"/>
<dbReference type="GO" id="GO:0008964">
    <property type="term" value="F:phosphoenolpyruvate carboxylase activity"/>
    <property type="evidence" value="ECO:0007669"/>
    <property type="project" value="UniProtKB-UniRule"/>
</dbReference>
<dbReference type="Proteomes" id="UP000000343">
    <property type="component" value="Chromosome"/>
</dbReference>
<evidence type="ECO:0000256" key="9">
    <source>
        <dbReference type="ARBA" id="ARBA00048995"/>
    </source>
</evidence>
<evidence type="ECO:0000256" key="8">
    <source>
        <dbReference type="ARBA" id="ARBA00023300"/>
    </source>
</evidence>
<accession>E8WXD5</accession>
<dbReference type="KEGG" id="acm:AciX9_0396"/>
<sequence>MPSLWSPASWSSRLEELLSPAGELKGAPLRRDVRSLGMLLGLVLREQAAAGVYESVEGLRLAAIGRRESSDANAGALPSVAAEAADAGRAYQLARAFSFYFELINLAETNHRKRRRLAHQLEDAAPQRGSLRGTLRALKKAGRSGEEIRELLARVQVMAVFTAHPTEVARRSVMFKRRRISELLERLDGIPVPGATLEALERDLTAEITALWQTDDVRAQRPTVRDEIRMALDYYESSLFDTLPVLYGEIEGALAAELGDKVELEDLPLLVTFGSWIGGDRDGNPFVTPATTAEALGAARELLFGHYLKRLQTVFDQLGSSTNQAGVTDELEARLEVYLAELRVAGSQSAEQRFVERFPQERVRLLVACMMLRLGGSPQSSVKLEAPPLAPYTAATELVGDLRVLRASLGAHHGERLAAMLIDPLVVEAKTYGLHLQALDIRQHARVHAAAIEELAGASDVAKVPEALSAGTMEVLETFQMLAKLKREYPAESVARYVISGATSAEDVLNVVRLARVGGVAVEGSESDPGLQPVPLFESIEDLQNAPAICRELWGAAAYKPLLASWGGAQEVMLGYSDSNKDGGMMTSTWEIFKAHRALYEVAAECGVTLRLFHGRGGTVGRGGGPTHRAIYAQPMDSFSGQLRLTEQGEVLNWKYSDVVLAERNLELMIAASLDALGRPKDKGEHLTGVLLPEWERVLDGLSESSYAFYRKHIVDDPETFTYFEQATPVAELEHARIGSRPAKRTDASSAKKRSMEDLRAIPWVFGWMQSRHLVPAWFGVGHALALYEAEFGLDLLQKMFRSFPLFIDIVRNVEMALAKADFGIARLYASLVEDAGLRERVLGTLEREFELTTKMVLAVTGQSVLLERNAVLEQSIRLRNPYVDPLSLLQVELMRRKRGLGEADEVERGNIDRAITATINGISAGLRNTG</sequence>
<dbReference type="GO" id="GO:0006099">
    <property type="term" value="P:tricarboxylic acid cycle"/>
    <property type="evidence" value="ECO:0007669"/>
    <property type="project" value="InterPro"/>
</dbReference>
<comment type="cofactor">
    <cofactor evidence="1 10">
        <name>Mg(2+)</name>
        <dbReference type="ChEBI" id="CHEBI:18420"/>
    </cofactor>
</comment>
<dbReference type="GO" id="GO:0005829">
    <property type="term" value="C:cytosol"/>
    <property type="evidence" value="ECO:0007669"/>
    <property type="project" value="TreeGrafter"/>
</dbReference>
<keyword evidence="6 10" id="KW-0460">Magnesium</keyword>
<dbReference type="EMBL" id="CP002480">
    <property type="protein sequence ID" value="ADW67468.1"/>
    <property type="molecule type" value="Genomic_DNA"/>
</dbReference>
<dbReference type="AlphaFoldDB" id="E8WXD5"/>
<evidence type="ECO:0000256" key="2">
    <source>
        <dbReference type="ARBA" id="ARBA00003670"/>
    </source>
</evidence>
<comment type="similarity">
    <text evidence="3 10">Belongs to the PEPCase type 1 family.</text>
</comment>
<comment type="function">
    <text evidence="2 10">Forms oxaloacetate, a four-carbon dicarboxylic acid source for the tricarboxylic acid cycle.</text>
</comment>
<keyword evidence="8 10" id="KW-0120">Carbon dioxide fixation</keyword>
<dbReference type="PRINTS" id="PR00150">
    <property type="entry name" value="PEPCARBXLASE"/>
</dbReference>
<evidence type="ECO:0000256" key="11">
    <source>
        <dbReference type="PROSITE-ProRule" id="PRU10111"/>
    </source>
</evidence>
<comment type="catalytic activity">
    <reaction evidence="9 10">
        <text>oxaloacetate + phosphate = phosphoenolpyruvate + hydrogencarbonate</text>
        <dbReference type="Rhea" id="RHEA:28370"/>
        <dbReference type="ChEBI" id="CHEBI:16452"/>
        <dbReference type="ChEBI" id="CHEBI:17544"/>
        <dbReference type="ChEBI" id="CHEBI:43474"/>
        <dbReference type="ChEBI" id="CHEBI:58702"/>
        <dbReference type="EC" id="4.1.1.31"/>
    </reaction>
</comment>